<proteinExistence type="predicted"/>
<keyword evidence="1" id="KW-0812">Transmembrane</keyword>
<gene>
    <name evidence="2" type="ORF">LKD71_03420</name>
</gene>
<accession>A0AAE3DQU9</accession>
<dbReference type="AlphaFoldDB" id="A0AAE3DQU9"/>
<evidence type="ECO:0000256" key="1">
    <source>
        <dbReference type="SAM" id="Phobius"/>
    </source>
</evidence>
<evidence type="ECO:0000313" key="2">
    <source>
        <dbReference type="EMBL" id="MCC2188881.1"/>
    </source>
</evidence>
<reference evidence="2 3" key="1">
    <citation type="submission" date="2021-10" db="EMBL/GenBank/DDBJ databases">
        <title>Anaerobic single-cell dispensing facilitates the cultivation of human gut bacteria.</title>
        <authorList>
            <person name="Afrizal A."/>
        </authorList>
    </citation>
    <scope>NUCLEOTIDE SEQUENCE [LARGE SCALE GENOMIC DNA]</scope>
    <source>
        <strain evidence="2 3">CLA-AA-H277</strain>
    </source>
</reference>
<dbReference type="RefSeq" id="WP_227614343.1">
    <property type="nucleotide sequence ID" value="NZ_JAJEPR010000004.1"/>
</dbReference>
<sequence>MKCRRCKTNFDYDTYYGICPKCAAYNRPDGKDEMKTVMGENAGGFEEEYHPPVMSAGDMSEFFGMDETVSRKRSRNNAKKQKEFQQRLSNPYLETTVKDGKTVPYCDHDKKTAKKEKKKKKSKAGGILALLFCVAIGVCSEYSTEIEQFCMKIYKEYFAEKDSLSGLKHTDEITYTEKKAVGGRMLTFGSAYELYTDDEEFLVIPYRQIVESLPETTQEIAREYDLKCYVANNGLYLDAVPAYVMEDTYGVEGIGTLNNAYSDEDKSLIFVGDFSGERESGTVQLSLSFRKDGADLPVIYEVTLPLEDEEAASETAVSAEAVWKKKELDETATKSTYAAPVIERIGNQYRGEEAESGSVFYQITQDFVNNDRDYLQASDMELYLTDLSSTRSTYDFGGITTLSERFDSDDPLSLYRLSILPWKEKGTKSTVFEVAENCDRIGAELYFMGETKEWQASL</sequence>
<feature type="transmembrane region" description="Helical" evidence="1">
    <location>
        <begin position="124"/>
        <end position="143"/>
    </location>
</feature>
<dbReference type="Proteomes" id="UP001197875">
    <property type="component" value="Unassembled WGS sequence"/>
</dbReference>
<keyword evidence="3" id="KW-1185">Reference proteome</keyword>
<evidence type="ECO:0000313" key="3">
    <source>
        <dbReference type="Proteomes" id="UP001197875"/>
    </source>
</evidence>
<name>A0AAE3DQU9_9FIRM</name>
<keyword evidence="1" id="KW-1133">Transmembrane helix</keyword>
<protein>
    <submittedName>
        <fullName evidence="2">Uncharacterized protein</fullName>
    </submittedName>
</protein>
<comment type="caution">
    <text evidence="2">The sequence shown here is derived from an EMBL/GenBank/DDBJ whole genome shotgun (WGS) entry which is preliminary data.</text>
</comment>
<dbReference type="EMBL" id="JAJEPR010000004">
    <property type="protein sequence ID" value="MCC2188881.1"/>
    <property type="molecule type" value="Genomic_DNA"/>
</dbReference>
<keyword evidence="1" id="KW-0472">Membrane</keyword>
<organism evidence="2 3">
    <name type="scientific">Fusicatenibacter faecihominis</name>
    <dbReference type="NCBI Taxonomy" id="2881276"/>
    <lineage>
        <taxon>Bacteria</taxon>
        <taxon>Bacillati</taxon>
        <taxon>Bacillota</taxon>
        <taxon>Clostridia</taxon>
        <taxon>Lachnospirales</taxon>
        <taxon>Lachnospiraceae</taxon>
        <taxon>Fusicatenibacter</taxon>
    </lineage>
</organism>